<dbReference type="STRING" id="159449.B4N89_10305"/>
<gene>
    <name evidence="3" type="ORF">B4N89_10305</name>
</gene>
<dbReference type="InterPro" id="IPR010982">
    <property type="entry name" value="Lambda_DNA-bd_dom_sf"/>
</dbReference>
<dbReference type="Gene3D" id="1.10.260.40">
    <property type="entry name" value="lambda repressor-like DNA-binding domains"/>
    <property type="match status" value="1"/>
</dbReference>
<dbReference type="Pfam" id="PF17765">
    <property type="entry name" value="MLTR_LBD"/>
    <property type="match status" value="1"/>
</dbReference>
<evidence type="ECO:0000313" key="4">
    <source>
        <dbReference type="Proteomes" id="UP000190037"/>
    </source>
</evidence>
<dbReference type="Proteomes" id="UP000190037">
    <property type="component" value="Unassembled WGS sequence"/>
</dbReference>
<dbReference type="PROSITE" id="PS50943">
    <property type="entry name" value="HTH_CROC1"/>
    <property type="match status" value="1"/>
</dbReference>
<comment type="caution">
    <text evidence="3">The sequence shown here is derived from an EMBL/GenBank/DDBJ whole genome shotgun (WGS) entry which is preliminary data.</text>
</comment>
<dbReference type="RefSeq" id="WP_078975590.1">
    <property type="nucleotide sequence ID" value="NZ_MWQN01000001.1"/>
</dbReference>
<feature type="domain" description="HTH cro/C1-type" evidence="2">
    <location>
        <begin position="26"/>
        <end position="80"/>
    </location>
</feature>
<dbReference type="PANTHER" id="PTHR35010:SF4">
    <property type="entry name" value="BLL5781 PROTEIN"/>
    <property type="match status" value="1"/>
</dbReference>
<accession>A0A1T3NWR8</accession>
<dbReference type="InterPro" id="IPR041413">
    <property type="entry name" value="MLTR_LBD"/>
</dbReference>
<reference evidence="3 4" key="1">
    <citation type="submission" date="2017-03" db="EMBL/GenBank/DDBJ databases">
        <title>Draft genome sequence of Streptomyces scabrisporus NF3, endophyte isolated from Amphipterygium adstringens.</title>
        <authorList>
            <person name="Vazquez M."/>
            <person name="Ceapa C.D."/>
            <person name="Rodriguez Luna D."/>
            <person name="Sanchez Esquivel S."/>
        </authorList>
    </citation>
    <scope>NUCLEOTIDE SEQUENCE [LARGE SCALE GENOMIC DNA]</scope>
    <source>
        <strain evidence="3 4">NF3</strain>
    </source>
</reference>
<protein>
    <submittedName>
        <fullName evidence="3">Transcriptional regulator</fullName>
    </submittedName>
</protein>
<proteinExistence type="predicted"/>
<dbReference type="InterPro" id="IPR001387">
    <property type="entry name" value="Cro/C1-type_HTH"/>
</dbReference>
<sequence>MSSGSTTVAGDRSAGPAARRTGGELIRHWRRHRRLSQLELSVEVAVSTRHLSFIETGRAVPSRDMVLRLAEYLDVPLRERNRMLLAAGHAPEYHESRLDAPELDPMPAVLRQILVGHGPYPAVIVDRAWNIVDATPSIAMFVEGVAPELLTEPLNAYRISLHPRGLAPRIVNLPQWRAHLLHRLRRQVAITGDPLTRELYDEVSGYPGGLDDEPPPGAGPGAPAIAMGIRHGGEVLSFVSTVATFGTAVDITVAELSIESFYPADRHTGRLLREWFGD</sequence>
<keyword evidence="4" id="KW-1185">Reference proteome</keyword>
<dbReference type="PANTHER" id="PTHR35010">
    <property type="entry name" value="BLL4672 PROTEIN-RELATED"/>
    <property type="match status" value="1"/>
</dbReference>
<dbReference type="AlphaFoldDB" id="A0A1T3NWR8"/>
<evidence type="ECO:0000256" key="1">
    <source>
        <dbReference type="SAM" id="MobiDB-lite"/>
    </source>
</evidence>
<dbReference type="Pfam" id="PF13560">
    <property type="entry name" value="HTH_31"/>
    <property type="match status" value="1"/>
</dbReference>
<dbReference type="SMART" id="SM00530">
    <property type="entry name" value="HTH_XRE"/>
    <property type="match status" value="1"/>
</dbReference>
<dbReference type="CDD" id="cd00093">
    <property type="entry name" value="HTH_XRE"/>
    <property type="match status" value="1"/>
</dbReference>
<dbReference type="SUPFAM" id="SSF47413">
    <property type="entry name" value="lambda repressor-like DNA-binding domains"/>
    <property type="match status" value="1"/>
</dbReference>
<evidence type="ECO:0000313" key="3">
    <source>
        <dbReference type="EMBL" id="OPC81286.1"/>
    </source>
</evidence>
<name>A0A1T3NWR8_9ACTN</name>
<dbReference type="OrthoDB" id="2959414at2"/>
<dbReference type="GO" id="GO:0003677">
    <property type="term" value="F:DNA binding"/>
    <property type="evidence" value="ECO:0007669"/>
    <property type="project" value="InterPro"/>
</dbReference>
<feature type="region of interest" description="Disordered" evidence="1">
    <location>
        <begin position="1"/>
        <end position="23"/>
    </location>
</feature>
<evidence type="ECO:0000259" key="2">
    <source>
        <dbReference type="PROSITE" id="PS50943"/>
    </source>
</evidence>
<dbReference type="EMBL" id="MWQN01000001">
    <property type="protein sequence ID" value="OPC81286.1"/>
    <property type="molecule type" value="Genomic_DNA"/>
</dbReference>
<organism evidence="3 4">
    <name type="scientific">Embleya scabrispora</name>
    <dbReference type="NCBI Taxonomy" id="159449"/>
    <lineage>
        <taxon>Bacteria</taxon>
        <taxon>Bacillati</taxon>
        <taxon>Actinomycetota</taxon>
        <taxon>Actinomycetes</taxon>
        <taxon>Kitasatosporales</taxon>
        <taxon>Streptomycetaceae</taxon>
        <taxon>Embleya</taxon>
    </lineage>
</organism>